<accession>A0A0G0NEE1</accession>
<feature type="region of interest" description="Disordered" evidence="1">
    <location>
        <begin position="1"/>
        <end position="25"/>
    </location>
</feature>
<name>A0A0G0NEE1_9BACT</name>
<evidence type="ECO:0000313" key="3">
    <source>
        <dbReference type="Proteomes" id="UP000034081"/>
    </source>
</evidence>
<reference evidence="2 3" key="1">
    <citation type="journal article" date="2015" name="Nature">
        <title>rRNA introns, odd ribosomes, and small enigmatic genomes across a large radiation of phyla.</title>
        <authorList>
            <person name="Brown C.T."/>
            <person name="Hug L.A."/>
            <person name="Thomas B.C."/>
            <person name="Sharon I."/>
            <person name="Castelle C.J."/>
            <person name="Singh A."/>
            <person name="Wilkins M.J."/>
            <person name="Williams K.H."/>
            <person name="Banfield J.F."/>
        </authorList>
    </citation>
    <scope>NUCLEOTIDE SEQUENCE [LARGE SCALE GENOMIC DNA]</scope>
</reference>
<dbReference type="Proteomes" id="UP000034081">
    <property type="component" value="Unassembled WGS sequence"/>
</dbReference>
<dbReference type="EMBL" id="LBVL01000020">
    <property type="protein sequence ID" value="KKQ84259.1"/>
    <property type="molecule type" value="Genomic_DNA"/>
</dbReference>
<sequence length="118" mass="11984">MERIPDVTIGEGVSPSFSPDSMLGGNGIGKVEELSPRTRATIIIVLALSGGLLEACGGGGGSGEKIMSPQYRSVISSDAYAPIPPSELAAPIGGLRADMEPIQPEQTQPPVVVVGGNN</sequence>
<evidence type="ECO:0000256" key="1">
    <source>
        <dbReference type="SAM" id="MobiDB-lite"/>
    </source>
</evidence>
<comment type="caution">
    <text evidence="2">The sequence shown here is derived from an EMBL/GenBank/DDBJ whole genome shotgun (WGS) entry which is preliminary data.</text>
</comment>
<organism evidence="2 3">
    <name type="scientific">Candidatus Woesebacteria bacterium GW2011_GWB1_38_8</name>
    <dbReference type="NCBI Taxonomy" id="1618570"/>
    <lineage>
        <taxon>Bacteria</taxon>
        <taxon>Candidatus Woeseibacteriota</taxon>
    </lineage>
</organism>
<protein>
    <submittedName>
        <fullName evidence="2">Uncharacterized protein</fullName>
    </submittedName>
</protein>
<gene>
    <name evidence="2" type="ORF">UT08_C0020G0008</name>
</gene>
<dbReference type="AlphaFoldDB" id="A0A0G0NEE1"/>
<proteinExistence type="predicted"/>
<evidence type="ECO:0000313" key="2">
    <source>
        <dbReference type="EMBL" id="KKQ84259.1"/>
    </source>
</evidence>